<dbReference type="RefSeq" id="WP_095914249.1">
    <property type="nucleotide sequence ID" value="NZ_CAUUPF010000021.1"/>
</dbReference>
<dbReference type="Proteomes" id="UP000217276">
    <property type="component" value="Chromosome"/>
</dbReference>
<protein>
    <submittedName>
        <fullName evidence="1">Uncharacterized protein</fullName>
    </submittedName>
</protein>
<gene>
    <name evidence="1" type="ORF">CGC53_07555</name>
</gene>
<sequence>MYKFGQNFHTSIGKYWTFIFFGEGVDLRLGINKVGQVRRVGYDTIAILDINVKEWARALAMGNLDKDLSPFVSDHLSGILRGRIDQFVYTFKVSKEELFLLLPTAYIASDLIVPKANKVVFSESLEKEIYLVPKEQVLITNQFEEFLNKLLER</sequence>
<dbReference type="EMBL" id="CP022384">
    <property type="protein sequence ID" value="ATA82207.1"/>
    <property type="molecule type" value="Genomic_DNA"/>
</dbReference>
<accession>A0A250FDV2</accession>
<reference evidence="2" key="1">
    <citation type="submission" date="2017-06" db="EMBL/GenBank/DDBJ databases">
        <title>Capnocytophaga spp. assemblies.</title>
        <authorList>
            <person name="Gulvik C.A."/>
        </authorList>
    </citation>
    <scope>NUCLEOTIDE SEQUENCE [LARGE SCALE GENOMIC DNA]</scope>
    <source>
        <strain evidence="2">H6253</strain>
    </source>
</reference>
<dbReference type="KEGG" id="clk:CGC53_07555"/>
<evidence type="ECO:0000313" key="1">
    <source>
        <dbReference type="EMBL" id="ATA82207.1"/>
    </source>
</evidence>
<proteinExistence type="predicted"/>
<evidence type="ECO:0000313" key="2">
    <source>
        <dbReference type="Proteomes" id="UP000217276"/>
    </source>
</evidence>
<name>A0A250FDV2_9FLAO</name>
<dbReference type="AlphaFoldDB" id="A0A250FDV2"/>
<organism evidence="1 2">
    <name type="scientific">Capnocytophaga leadbetteri</name>
    <dbReference type="NCBI Taxonomy" id="327575"/>
    <lineage>
        <taxon>Bacteria</taxon>
        <taxon>Pseudomonadati</taxon>
        <taxon>Bacteroidota</taxon>
        <taxon>Flavobacteriia</taxon>
        <taxon>Flavobacteriales</taxon>
        <taxon>Flavobacteriaceae</taxon>
        <taxon>Capnocytophaga</taxon>
    </lineage>
</organism>
<keyword evidence="2" id="KW-1185">Reference proteome</keyword>